<accession>A0ABT0LF01</accession>
<keyword evidence="3" id="KW-1185">Reference proteome</keyword>
<keyword evidence="1" id="KW-0732">Signal</keyword>
<comment type="caution">
    <text evidence="2">The sequence shown here is derived from an EMBL/GenBank/DDBJ whole genome shotgun (WGS) entry which is preliminary data.</text>
</comment>
<proteinExistence type="predicted"/>
<protein>
    <submittedName>
        <fullName evidence="2">Cadmium carbonic anhydrase</fullName>
    </submittedName>
</protein>
<organism evidence="2 3">
    <name type="scientific">Shewanella surugensis</name>
    <dbReference type="NCBI Taxonomy" id="212020"/>
    <lineage>
        <taxon>Bacteria</taxon>
        <taxon>Pseudomonadati</taxon>
        <taxon>Pseudomonadota</taxon>
        <taxon>Gammaproteobacteria</taxon>
        <taxon>Alteromonadales</taxon>
        <taxon>Shewanellaceae</taxon>
        <taxon>Shewanella</taxon>
    </lineage>
</organism>
<evidence type="ECO:0000313" key="3">
    <source>
        <dbReference type="Proteomes" id="UP001203423"/>
    </source>
</evidence>
<dbReference type="InterPro" id="IPR018883">
    <property type="entry name" value="Delta_CA"/>
</dbReference>
<dbReference type="Pfam" id="PF10563">
    <property type="entry name" value="CA_like"/>
    <property type="match status" value="1"/>
</dbReference>
<dbReference type="Proteomes" id="UP001203423">
    <property type="component" value="Unassembled WGS sequence"/>
</dbReference>
<dbReference type="EMBL" id="JAKIKS010000059">
    <property type="protein sequence ID" value="MCL1125736.1"/>
    <property type="molecule type" value="Genomic_DNA"/>
</dbReference>
<dbReference type="RefSeq" id="WP_248941054.1">
    <property type="nucleotide sequence ID" value="NZ_JAKIKS010000059.1"/>
</dbReference>
<feature type="signal peptide" evidence="1">
    <location>
        <begin position="1"/>
        <end position="25"/>
    </location>
</feature>
<evidence type="ECO:0000256" key="1">
    <source>
        <dbReference type="SAM" id="SignalP"/>
    </source>
</evidence>
<name>A0ABT0LF01_9GAMM</name>
<evidence type="ECO:0000313" key="2">
    <source>
        <dbReference type="EMBL" id="MCL1125736.1"/>
    </source>
</evidence>
<feature type="chain" id="PRO_5047174919" evidence="1">
    <location>
        <begin position="26"/>
        <end position="271"/>
    </location>
</feature>
<gene>
    <name evidence="2" type="ORF">L2764_14950</name>
</gene>
<sequence>MRLIIKGLYLTTLLLGFVFLSQSMAAIDHDLICEGFGPQAPRNLQLGEGENTSVFGIAPPFTQMNLCNMHFHYNAEHKAKAFNIYAGKGDKNGVGGGFECKISKKLNYAESMPVPGNMCDGLIPGNTVEFHWVYSSCNVKPGVGLGACSTPTCVNPDLRVEAQVFTLVNDDGAPSFNQFTYDVENKSDYYQTKSLPLDTGQPIVFLGSVTGTDYDNQQCSNKQVTWSIRPLCEKLNIKSLGKWCQGNVFQEVKAHGVRMLVTDPALLSDID</sequence>
<reference evidence="2 3" key="1">
    <citation type="submission" date="2022-01" db="EMBL/GenBank/DDBJ databases">
        <title>Whole genome-based taxonomy of the Shewanellaceae.</title>
        <authorList>
            <person name="Martin-Rodriguez A.J."/>
        </authorList>
    </citation>
    <scope>NUCLEOTIDE SEQUENCE [LARGE SCALE GENOMIC DNA]</scope>
    <source>
        <strain evidence="2 3">DSM 17177</strain>
    </source>
</reference>